<dbReference type="GO" id="GO:0004527">
    <property type="term" value="F:exonuclease activity"/>
    <property type="evidence" value="ECO:0007669"/>
    <property type="project" value="UniProtKB-KW"/>
</dbReference>
<keyword evidence="3" id="KW-0227">DNA damage</keyword>
<evidence type="ECO:0000259" key="10">
    <source>
        <dbReference type="Pfam" id="PF13087"/>
    </source>
</evidence>
<keyword evidence="4" id="KW-0378">Hydrolase</keyword>
<dbReference type="CDD" id="cd18808">
    <property type="entry name" value="SF1_C_Upf1"/>
    <property type="match status" value="1"/>
</dbReference>
<evidence type="ECO:0000256" key="4">
    <source>
        <dbReference type="ARBA" id="ARBA00022801"/>
    </source>
</evidence>
<gene>
    <name evidence="11" type="ORF">FLX08_25860</name>
</gene>
<evidence type="ECO:0000256" key="7">
    <source>
        <dbReference type="ARBA" id="ARBA00022840"/>
    </source>
</evidence>
<evidence type="ECO:0000313" key="12">
    <source>
        <dbReference type="Proteomes" id="UP000316541"/>
    </source>
</evidence>
<keyword evidence="6" id="KW-0269">Exonuclease</keyword>
<dbReference type="Gene3D" id="3.40.50.300">
    <property type="entry name" value="P-loop containing nucleotide triphosphate hydrolases"/>
    <property type="match status" value="2"/>
</dbReference>
<dbReference type="PANTHER" id="PTHR43788:SF8">
    <property type="entry name" value="DNA-BINDING PROTEIN SMUBP-2"/>
    <property type="match status" value="1"/>
</dbReference>
<dbReference type="InterPro" id="IPR047187">
    <property type="entry name" value="SF1_C_Upf1"/>
</dbReference>
<feature type="domain" description="PD-(D/E)XK endonuclease-like" evidence="9">
    <location>
        <begin position="92"/>
        <end position="266"/>
    </location>
</feature>
<keyword evidence="8" id="KW-0234">DNA repair</keyword>
<comment type="caution">
    <text evidence="11">The sequence shown here is derived from an EMBL/GenBank/DDBJ whole genome shotgun (WGS) entry which is preliminary data.</text>
</comment>
<dbReference type="SUPFAM" id="SSF52540">
    <property type="entry name" value="P-loop containing nucleoside triphosphate hydrolases"/>
    <property type="match status" value="1"/>
</dbReference>
<dbReference type="GO" id="GO:0043139">
    <property type="term" value="F:5'-3' DNA helicase activity"/>
    <property type="evidence" value="ECO:0007669"/>
    <property type="project" value="TreeGrafter"/>
</dbReference>
<feature type="domain" description="DNA2/NAM7 helicase-like C-terminal" evidence="10">
    <location>
        <begin position="1237"/>
        <end position="1345"/>
    </location>
</feature>
<evidence type="ECO:0000256" key="3">
    <source>
        <dbReference type="ARBA" id="ARBA00022763"/>
    </source>
</evidence>
<dbReference type="Pfam" id="PF13245">
    <property type="entry name" value="AAA_19"/>
    <property type="match status" value="1"/>
</dbReference>
<name>A0A544YMV0_9ACTN</name>
<dbReference type="EMBL" id="VIRM01000036">
    <property type="protein sequence ID" value="TQS18080.1"/>
    <property type="molecule type" value="Genomic_DNA"/>
</dbReference>
<evidence type="ECO:0000256" key="8">
    <source>
        <dbReference type="ARBA" id="ARBA00023204"/>
    </source>
</evidence>
<evidence type="ECO:0000256" key="6">
    <source>
        <dbReference type="ARBA" id="ARBA00022839"/>
    </source>
</evidence>
<dbReference type="GO" id="GO:0006281">
    <property type="term" value="P:DNA repair"/>
    <property type="evidence" value="ECO:0007669"/>
    <property type="project" value="UniProtKB-KW"/>
</dbReference>
<evidence type="ECO:0000256" key="5">
    <source>
        <dbReference type="ARBA" id="ARBA00022806"/>
    </source>
</evidence>
<dbReference type="InterPro" id="IPR041679">
    <property type="entry name" value="DNA2/NAM7-like_C"/>
</dbReference>
<organism evidence="11 12">
    <name type="scientific">Microbispora hainanensis</name>
    <dbReference type="NCBI Taxonomy" id="568844"/>
    <lineage>
        <taxon>Bacteria</taxon>
        <taxon>Bacillati</taxon>
        <taxon>Actinomycetota</taxon>
        <taxon>Actinomycetes</taxon>
        <taxon>Streptosporangiales</taxon>
        <taxon>Streptosporangiaceae</taxon>
        <taxon>Microbispora</taxon>
    </lineage>
</organism>
<evidence type="ECO:0000256" key="1">
    <source>
        <dbReference type="ARBA" id="ARBA00022722"/>
    </source>
</evidence>
<keyword evidence="2" id="KW-0547">Nucleotide-binding</keyword>
<protein>
    <submittedName>
        <fullName evidence="11">AAA family ATPase</fullName>
    </submittedName>
</protein>
<accession>A0A544YMV0</accession>
<dbReference type="RefSeq" id="WP_142622260.1">
    <property type="nucleotide sequence ID" value="NZ_VIRM01000036.1"/>
</dbReference>
<dbReference type="GO" id="GO:0005524">
    <property type="term" value="F:ATP binding"/>
    <property type="evidence" value="ECO:0007669"/>
    <property type="project" value="UniProtKB-KW"/>
</dbReference>
<keyword evidence="5" id="KW-0347">Helicase</keyword>
<evidence type="ECO:0000259" key="9">
    <source>
        <dbReference type="Pfam" id="PF12705"/>
    </source>
</evidence>
<dbReference type="InterPro" id="IPR038726">
    <property type="entry name" value="PDDEXK_AddAB-type"/>
</dbReference>
<dbReference type="Pfam" id="PF13087">
    <property type="entry name" value="AAA_12"/>
    <property type="match status" value="1"/>
</dbReference>
<dbReference type="Proteomes" id="UP000316541">
    <property type="component" value="Unassembled WGS sequence"/>
</dbReference>
<keyword evidence="7" id="KW-0067">ATP-binding</keyword>
<dbReference type="Pfam" id="PF12705">
    <property type="entry name" value="PDDEXK_1"/>
    <property type="match status" value="1"/>
</dbReference>
<evidence type="ECO:0000313" key="11">
    <source>
        <dbReference type="EMBL" id="TQS18080.1"/>
    </source>
</evidence>
<sequence length="1406" mass="155221">MSGKSVGASGLPVVRVSEIGEFVRYHSCERRFKLSLDNRRAARLLPFAERLFNTLDPVLQQEGRRREDEWSASLDKAGLLHLVPAAMPPDGDEDPPSWRAFAAAASSLGDGQQAYAREVQLEADLGAFHVQGRADFLLLLWRSGRPLLRVVECKASRRDRTYQRLQVAIYRELLRALLSQTPLRIGGAVLGPDNVEAVVARIDETTNESQAILDLPPFDLEMESADVGRLLAPDGQLARILHTQQLENLNYQLDAKCDGCVFDVHCLPESARLRRHELLGVSPATARALREAGVPNVDALAELDLGGTVAARLRSDQAFDEHLPQLVEIARARRRTLPGGDDDEDTFEVMALPHSPQSLLPEHERNAQRLVRVYLAVDYDYTENRVGALTAHITNSDAQLHTGWIEGPDGKRRPDPVVKERKKLDGQRNPEGRQAYEVRPLSGATIVQVVSSEWTGRYEEDTGAERLLLENFIRELIDAVAQVADAEEASIHFYVWSPSEMTQLVEACSRASSRLLGALRELLGCRESLEQLIYSSLQQEVDRRYALGWTGRGLVVATSLRWFGHRYHWVRRVGGKDVSLDQDLEQDIFDFKTDLDINPDGSWARSGQGRKHKFEIRSRFHDSLTAPYWRAYWQTLPDPSTEKKADVAKAIDRYNRISQPQRLRTYLTARVHALRWIEERCTFKNREIEKPPVAIDEIQRFSLGVDDASAAAIDFLRLDHWVRGAQWLSDHMIPPAARVPTGRTLPLADVMSDGKKLTARIDCTGFDVDLPTLAVRSRYREDDFVRVAPCASDPDRGQTPRQLLTGIASTCVIKRIDWSTGEIELEPFPSSGGGDRYIVPSGIAGPPGVRFATATLDESITDFVAGRVEARLTSSVGRHVVGWFDPAQPAVPAAPAIPEAQRMDDEELLSRLALPRGSLATDQRTAILDGLGATVQLLQGPPGTGKTMTTAVAILTRIQRQLPATGAIVLVAATTHTAVDNLLERIQGVIPDFTRHARSARRSMPIVHVAKVVTKRPESPSGNGIEEILATSSARKINQYTKGGILVLGGTTAALLKLSTELVKRRPWKDRGDGFQTRLLIVDEASMMVFPHFLALASLVEPQGKILLAGDHRQLSPILAHDWEREDRPPTVIYQPFTSAYEAVRRIASNPGIGPRSVRQSALSYTFRLPPLIVDLISRLYRLDQIELEGIARALPDPSAAPMATGADLSDPLAAAWAGDSGLFLVLHDEHASRQANEVEGEIIESILAKAPPMSPGSIAVITPHRAQRALLTSRLSQHTVPAGPVDVIDTVERVQGGERRVVLVSGTASDPSAIASTAEFLLDLNRSNVAFSRAQDRLIVVCSRSLLDHVPADLEHYQGAMLWKSLRALCSEVVATGEMANHRVQVLTVPMDSVDEPKSPMADHQ</sequence>
<evidence type="ECO:0000256" key="2">
    <source>
        <dbReference type="ARBA" id="ARBA00022741"/>
    </source>
</evidence>
<dbReference type="InterPro" id="IPR050534">
    <property type="entry name" value="Coronavir_polyprotein_1ab"/>
</dbReference>
<proteinExistence type="predicted"/>
<dbReference type="InterPro" id="IPR027417">
    <property type="entry name" value="P-loop_NTPase"/>
</dbReference>
<reference evidence="11 12" key="1">
    <citation type="submission" date="2019-07" db="EMBL/GenBank/DDBJ databases">
        <title>Microbispora hainanensis DSM 45428.</title>
        <authorList>
            <person name="Thawai C."/>
        </authorList>
    </citation>
    <scope>NUCLEOTIDE SEQUENCE [LARGE SCALE GENOMIC DNA]</scope>
    <source>
        <strain evidence="11 12">DSM 45428</strain>
    </source>
</reference>
<dbReference type="PANTHER" id="PTHR43788">
    <property type="entry name" value="DNA2/NAM7 HELICASE FAMILY MEMBER"/>
    <property type="match status" value="1"/>
</dbReference>
<keyword evidence="1" id="KW-0540">Nuclease</keyword>